<evidence type="ECO:0000256" key="2">
    <source>
        <dbReference type="ARBA" id="ARBA00022475"/>
    </source>
</evidence>
<keyword evidence="8 16" id="KW-1278">Translocase</keyword>
<keyword evidence="13 16" id="KW-0830">Ubiquinone</keyword>
<evidence type="ECO:0000256" key="10">
    <source>
        <dbReference type="ARBA" id="ARBA00023027"/>
    </source>
</evidence>
<evidence type="ECO:0000256" key="9">
    <source>
        <dbReference type="ARBA" id="ARBA00022989"/>
    </source>
</evidence>
<evidence type="ECO:0000313" key="20">
    <source>
        <dbReference type="Proteomes" id="UP000661715"/>
    </source>
</evidence>
<accession>A0ABR7UQK6</accession>
<comment type="subcellular location">
    <subcellularLocation>
        <location evidence="16">Cell membrane</location>
        <topology evidence="16">Single-pass membrane protein</topology>
    </subcellularLocation>
</comment>
<dbReference type="PANTHER" id="PTHR37838:SF1">
    <property type="entry name" value="NA(+)-TRANSLOCATING NADH-QUINONE REDUCTASE SUBUNIT C"/>
    <property type="match status" value="1"/>
</dbReference>
<keyword evidence="6 16" id="KW-0288">FMN</keyword>
<evidence type="ECO:0000256" key="13">
    <source>
        <dbReference type="ARBA" id="ARBA00023075"/>
    </source>
</evidence>
<evidence type="ECO:0000256" key="6">
    <source>
        <dbReference type="ARBA" id="ARBA00022643"/>
    </source>
</evidence>
<name>A0ABR7UQK6_9FLAO</name>
<keyword evidence="14 16" id="KW-0472">Membrane</keyword>
<evidence type="ECO:0000313" key="19">
    <source>
        <dbReference type="EMBL" id="MBD0724917.1"/>
    </source>
</evidence>
<dbReference type="HAMAP" id="MF_00427">
    <property type="entry name" value="NqrC"/>
    <property type="match status" value="1"/>
</dbReference>
<evidence type="ECO:0000259" key="18">
    <source>
        <dbReference type="SMART" id="SM00900"/>
    </source>
</evidence>
<keyword evidence="12 16" id="KW-0406">Ion transport</keyword>
<dbReference type="RefSeq" id="WP_188220283.1">
    <property type="nucleotide sequence ID" value="NZ_NASZ01000007.1"/>
</dbReference>
<feature type="modified residue" description="FMN phosphoryl threonine" evidence="16">
    <location>
        <position position="212"/>
    </location>
</feature>
<dbReference type="InterPro" id="IPR007329">
    <property type="entry name" value="FMN-bd"/>
</dbReference>
<comment type="caution">
    <text evidence="16">Lacks conserved residue(s) required for the propagation of feature annotation.</text>
</comment>
<dbReference type="NCBIfam" id="TIGR01938">
    <property type="entry name" value="nqrC"/>
    <property type="match status" value="1"/>
</dbReference>
<evidence type="ECO:0000256" key="15">
    <source>
        <dbReference type="ARBA" id="ARBA00023201"/>
    </source>
</evidence>
<evidence type="ECO:0000256" key="4">
    <source>
        <dbReference type="ARBA" id="ARBA00022553"/>
    </source>
</evidence>
<evidence type="ECO:0000256" key="5">
    <source>
        <dbReference type="ARBA" id="ARBA00022630"/>
    </source>
</evidence>
<comment type="subunit">
    <text evidence="16 17">Composed of six subunits; NqrA, NqrB, NqrC, NqrD, NqrE and NqrF.</text>
</comment>
<evidence type="ECO:0000256" key="11">
    <source>
        <dbReference type="ARBA" id="ARBA00023053"/>
    </source>
</evidence>
<evidence type="ECO:0000256" key="12">
    <source>
        <dbReference type="ARBA" id="ARBA00023065"/>
    </source>
</evidence>
<reference evidence="19 20" key="1">
    <citation type="journal article" date="2020" name="Microbiol. Res.">
        <title>Flavobacterium pokkalii sp. nov., a novel plant growth promoting native rhizobacteria isolated from pokkali rice grown in coastal saline affected agricultural regions of southern India, Kerala.</title>
        <authorList>
            <person name="Menon R.R."/>
            <person name="Kumari S."/>
            <person name="Viver T."/>
            <person name="Rameshkumar N."/>
        </authorList>
    </citation>
    <scope>NUCLEOTIDE SEQUENCE [LARGE SCALE GENOMIC DNA]</scope>
    <source>
        <strain evidence="19 20">L1I52</strain>
    </source>
</reference>
<evidence type="ECO:0000256" key="8">
    <source>
        <dbReference type="ARBA" id="ARBA00022967"/>
    </source>
</evidence>
<dbReference type="SMART" id="SM00900">
    <property type="entry name" value="FMN_bind"/>
    <property type="match status" value="1"/>
</dbReference>
<evidence type="ECO:0000256" key="17">
    <source>
        <dbReference type="PIRNR" id="PIRNR009437"/>
    </source>
</evidence>
<proteinExistence type="inferred from homology"/>
<feature type="transmembrane region" description="Helical" evidence="16">
    <location>
        <begin position="12"/>
        <end position="34"/>
    </location>
</feature>
<comment type="function">
    <text evidence="16">NQR complex catalyzes the reduction of ubiquinone-1 to ubiquinol by two successive reactions, coupled with the transport of Na(+) ions from the cytoplasm to the periplasm. NqrA to NqrE are probably involved in the second step, the conversion of ubisemiquinone to ubiquinol.</text>
</comment>
<keyword evidence="3" id="KW-0997">Cell inner membrane</keyword>
<sequence length="245" mass="27050">MNKDSNKATFLFSSIMVVVVAVMLSVTSISLAPYQSKNSRIEKMKNILSSVSIITETADTERQFEKSISQQIVLNNKGEEATGKITAFDIDLKKELDKAKTAKKDEQLFPLFICNKGGKNFYIIPVRGKGLWGPIWGYISLESDMNTIYGVSFGHKGETPGLGAEIETTEFQQQFIGKKIFDEAGNFVSVKTIKGGAPKGDLHGVDAVSGATITSNGVNEMFYRTLSNYIPYFKKNQTITFTNPK</sequence>
<gene>
    <name evidence="16" type="primary">nqrC</name>
    <name evidence="19" type="ORF">B6A10_06980</name>
</gene>
<evidence type="ECO:0000256" key="1">
    <source>
        <dbReference type="ARBA" id="ARBA00022448"/>
    </source>
</evidence>
<evidence type="ECO:0000256" key="3">
    <source>
        <dbReference type="ARBA" id="ARBA00022519"/>
    </source>
</evidence>
<organism evidence="19 20">
    <name type="scientific">Flavobacterium pokkalii</name>
    <dbReference type="NCBI Taxonomy" id="1940408"/>
    <lineage>
        <taxon>Bacteria</taxon>
        <taxon>Pseudomonadati</taxon>
        <taxon>Bacteroidota</taxon>
        <taxon>Flavobacteriia</taxon>
        <taxon>Flavobacteriales</taxon>
        <taxon>Flavobacteriaceae</taxon>
        <taxon>Flavobacterium</taxon>
    </lineage>
</organism>
<dbReference type="Pfam" id="PF04205">
    <property type="entry name" value="FMN_bind"/>
    <property type="match status" value="1"/>
</dbReference>
<comment type="caution">
    <text evidence="19">The sequence shown here is derived from an EMBL/GenBank/DDBJ whole genome shotgun (WGS) entry which is preliminary data.</text>
</comment>
<feature type="domain" description="FMN-binding" evidence="18">
    <location>
        <begin position="130"/>
        <end position="229"/>
    </location>
</feature>
<keyword evidence="15 16" id="KW-0739">Sodium transport</keyword>
<evidence type="ECO:0000256" key="14">
    <source>
        <dbReference type="ARBA" id="ARBA00023136"/>
    </source>
</evidence>
<comment type="cofactor">
    <cofactor evidence="16 17">
        <name>FMN</name>
        <dbReference type="ChEBI" id="CHEBI:58210"/>
    </cofactor>
</comment>
<evidence type="ECO:0000256" key="16">
    <source>
        <dbReference type="HAMAP-Rule" id="MF_00427"/>
    </source>
</evidence>
<protein>
    <recommendedName>
        <fullName evidence="16 17">Na(+)-translocating NADH-quinone reductase subunit C</fullName>
        <shortName evidence="16 17">Na(+)-NQR subunit C</shortName>
        <shortName evidence="16 17">Na(+)-translocating NQR subunit C</shortName>
        <ecNumber evidence="16 17">7.2.1.1</ecNumber>
    </recommendedName>
    <alternativeName>
        <fullName evidence="16 17">NQR complex subunit C</fullName>
    </alternativeName>
    <alternativeName>
        <fullName evidence="16 17">NQR-1 subunit C</fullName>
    </alternativeName>
</protein>
<comment type="similarity">
    <text evidence="16 17">Belongs to the NqrC family.</text>
</comment>
<comment type="catalytic activity">
    <reaction evidence="16 17">
        <text>a ubiquinone + n Na(+)(in) + NADH + H(+) = a ubiquinol + n Na(+)(out) + NAD(+)</text>
        <dbReference type="Rhea" id="RHEA:47748"/>
        <dbReference type="Rhea" id="RHEA-COMP:9565"/>
        <dbReference type="Rhea" id="RHEA-COMP:9566"/>
        <dbReference type="ChEBI" id="CHEBI:15378"/>
        <dbReference type="ChEBI" id="CHEBI:16389"/>
        <dbReference type="ChEBI" id="CHEBI:17976"/>
        <dbReference type="ChEBI" id="CHEBI:29101"/>
        <dbReference type="ChEBI" id="CHEBI:57540"/>
        <dbReference type="ChEBI" id="CHEBI:57945"/>
        <dbReference type="EC" id="7.2.1.1"/>
    </reaction>
</comment>
<evidence type="ECO:0000256" key="7">
    <source>
        <dbReference type="ARBA" id="ARBA00022692"/>
    </source>
</evidence>
<dbReference type="PIRSF" id="PIRSF009437">
    <property type="entry name" value="NQR-1_subunit_C"/>
    <property type="match status" value="1"/>
</dbReference>
<dbReference type="EC" id="7.2.1.1" evidence="16 17"/>
<dbReference type="PANTHER" id="PTHR37838">
    <property type="entry name" value="NA(+)-TRANSLOCATING NADH-QUINONE REDUCTASE SUBUNIT C"/>
    <property type="match status" value="1"/>
</dbReference>
<keyword evidence="11 16" id="KW-0915">Sodium</keyword>
<dbReference type="EMBL" id="NASZ01000007">
    <property type="protein sequence ID" value="MBD0724917.1"/>
    <property type="molecule type" value="Genomic_DNA"/>
</dbReference>
<keyword evidence="5 16" id="KW-0285">Flavoprotein</keyword>
<keyword evidence="20" id="KW-1185">Reference proteome</keyword>
<keyword evidence="2 16" id="KW-1003">Cell membrane</keyword>
<keyword evidence="9 16" id="KW-1133">Transmembrane helix</keyword>
<keyword evidence="7 16" id="KW-0812">Transmembrane</keyword>
<dbReference type="InterPro" id="IPR010204">
    <property type="entry name" value="NqrC"/>
</dbReference>
<keyword evidence="1 16" id="KW-0813">Transport</keyword>
<keyword evidence="4 16" id="KW-0597">Phosphoprotein</keyword>
<keyword evidence="10 16" id="KW-0520">NAD</keyword>
<dbReference type="Proteomes" id="UP000661715">
    <property type="component" value="Unassembled WGS sequence"/>
</dbReference>